<feature type="compositionally biased region" description="Polar residues" evidence="5">
    <location>
        <begin position="1"/>
        <end position="19"/>
    </location>
</feature>
<feature type="transmembrane region" description="Helical" evidence="6">
    <location>
        <begin position="337"/>
        <end position="357"/>
    </location>
</feature>
<feature type="transmembrane region" description="Helical" evidence="6">
    <location>
        <begin position="28"/>
        <end position="52"/>
    </location>
</feature>
<dbReference type="GO" id="GO:0005886">
    <property type="term" value="C:plasma membrane"/>
    <property type="evidence" value="ECO:0007669"/>
    <property type="project" value="UniProtKB-SubCell"/>
</dbReference>
<dbReference type="PANTHER" id="PTHR23508:SF10">
    <property type="entry name" value="CARBOXYLIC ACID TRANSPORTER PROTEIN HOMOLOG"/>
    <property type="match status" value="1"/>
</dbReference>
<dbReference type="EMBL" id="SMZT01000005">
    <property type="protein sequence ID" value="TDL41866.1"/>
    <property type="molecule type" value="Genomic_DNA"/>
</dbReference>
<keyword evidence="3 6" id="KW-1133">Transmembrane helix</keyword>
<sequence>MNDSPTGLTANGRQTASENRTTRPRKSAAVVILLCFVAIVFDGYDLIVYGAIVPSLLAYEPWGLTPVQTGAYGSYALAGMFIGAIVVGYLTDVVGRRKVLLACITMFSLLMIATAFAPSPELFGLFRFLAGLGLGGVIPTAIAVTVEFSAAHRRNFNNALMFSGYAIGGILAALLAILLLGAIGFRGMLAIGGLPLITVVPLLFFLLPESPAYLRARGRHDEAARIVDDYGLPIPAEDSPTEAAAAAGSIHEQPKAPNRLRAILTGRWAIATVLFCLAGIAGQTLVYGLSTWMPQLLVLAGYSLTSSLSFLLTVNIGAVVGVLVSSRLADAFGPRPVTAFAFLSSGAALLLMATGIMPLWAMYLLVAIVGFGSIGAQILVNGFVATYFTDATRATALGVTLGIGRIGAVLAIAGGGVLVAAQLGTFANFSVWSIAALVGIIAVLTVPRKKAAPTASPRM</sequence>
<dbReference type="PANTHER" id="PTHR23508">
    <property type="entry name" value="CARBOXYLIC ACID TRANSPORTER PROTEIN HOMOLOG"/>
    <property type="match status" value="1"/>
</dbReference>
<keyword evidence="4 6" id="KW-0472">Membrane</keyword>
<feature type="transmembrane region" description="Helical" evidence="6">
    <location>
        <begin position="125"/>
        <end position="148"/>
    </location>
</feature>
<feature type="domain" description="Major facilitator superfamily (MFS) profile" evidence="7">
    <location>
        <begin position="31"/>
        <end position="451"/>
    </location>
</feature>
<feature type="transmembrane region" description="Helical" evidence="6">
    <location>
        <begin position="189"/>
        <end position="207"/>
    </location>
</feature>
<proteinExistence type="predicted"/>
<name>A0A4R5YCL0_KOCRO</name>
<evidence type="ECO:0000256" key="4">
    <source>
        <dbReference type="ARBA" id="ARBA00023136"/>
    </source>
</evidence>
<dbReference type="Proteomes" id="UP000295163">
    <property type="component" value="Unassembled WGS sequence"/>
</dbReference>
<dbReference type="InterPro" id="IPR020846">
    <property type="entry name" value="MFS_dom"/>
</dbReference>
<dbReference type="AlphaFoldDB" id="A0A4R5YCL0"/>
<dbReference type="RefSeq" id="WP_133410756.1">
    <property type="nucleotide sequence ID" value="NZ_SMZT01000005.1"/>
</dbReference>
<dbReference type="InterPro" id="IPR011701">
    <property type="entry name" value="MFS"/>
</dbReference>
<organism evidence="8 9">
    <name type="scientific">Kocuria rosea</name>
    <name type="common">Deinococcus erythromyxa</name>
    <name type="synonym">Micrococcus rubens</name>
    <dbReference type="NCBI Taxonomy" id="1275"/>
    <lineage>
        <taxon>Bacteria</taxon>
        <taxon>Bacillati</taxon>
        <taxon>Actinomycetota</taxon>
        <taxon>Actinomycetes</taxon>
        <taxon>Micrococcales</taxon>
        <taxon>Micrococcaceae</taxon>
        <taxon>Kocuria</taxon>
    </lineage>
</organism>
<dbReference type="GO" id="GO:0046943">
    <property type="term" value="F:carboxylic acid transmembrane transporter activity"/>
    <property type="evidence" value="ECO:0007669"/>
    <property type="project" value="TreeGrafter"/>
</dbReference>
<dbReference type="Pfam" id="PF07690">
    <property type="entry name" value="MFS_1"/>
    <property type="match status" value="1"/>
</dbReference>
<keyword evidence="2 6" id="KW-0812">Transmembrane</keyword>
<evidence type="ECO:0000259" key="7">
    <source>
        <dbReference type="PROSITE" id="PS50850"/>
    </source>
</evidence>
<accession>A0A4R5YCL0</accession>
<feature type="transmembrane region" description="Helical" evidence="6">
    <location>
        <begin position="426"/>
        <end position="446"/>
    </location>
</feature>
<evidence type="ECO:0000256" key="5">
    <source>
        <dbReference type="SAM" id="MobiDB-lite"/>
    </source>
</evidence>
<evidence type="ECO:0000256" key="3">
    <source>
        <dbReference type="ARBA" id="ARBA00022989"/>
    </source>
</evidence>
<evidence type="ECO:0000313" key="9">
    <source>
        <dbReference type="Proteomes" id="UP000295163"/>
    </source>
</evidence>
<protein>
    <submittedName>
        <fullName evidence="8">MFS transporter</fullName>
    </submittedName>
</protein>
<feature type="transmembrane region" description="Helical" evidence="6">
    <location>
        <begin position="363"/>
        <end position="384"/>
    </location>
</feature>
<feature type="transmembrane region" description="Helical" evidence="6">
    <location>
        <begin position="268"/>
        <end position="290"/>
    </location>
</feature>
<comment type="subcellular location">
    <subcellularLocation>
        <location evidence="1">Cell membrane</location>
        <topology evidence="1">Multi-pass membrane protein</topology>
    </subcellularLocation>
</comment>
<dbReference type="InterPro" id="IPR036259">
    <property type="entry name" value="MFS_trans_sf"/>
</dbReference>
<reference evidence="8 9" key="1">
    <citation type="submission" date="2019-03" db="EMBL/GenBank/DDBJ databases">
        <title>Genome Sequencing and Assembly of Various Microbes Isolated from Partially Reclaimed Soil and Acid Mine Drainage (AMD) Site.</title>
        <authorList>
            <person name="Steinbock B."/>
            <person name="Bechtold R."/>
            <person name="Sevigny J.L."/>
            <person name="Thomas D."/>
            <person name="Cuthill L.R."/>
            <person name="Aveiro Johannsen E.J."/>
            <person name="Thomas K."/>
            <person name="Ghosh A."/>
        </authorList>
    </citation>
    <scope>NUCLEOTIDE SEQUENCE [LARGE SCALE GENOMIC DNA]</scope>
    <source>
        <strain evidence="8 9">S-A3</strain>
    </source>
</reference>
<dbReference type="PROSITE" id="PS50850">
    <property type="entry name" value="MFS"/>
    <property type="match status" value="1"/>
</dbReference>
<dbReference type="GeneID" id="64348129"/>
<feature type="transmembrane region" description="Helical" evidence="6">
    <location>
        <begin position="72"/>
        <end position="90"/>
    </location>
</feature>
<feature type="transmembrane region" description="Helical" evidence="6">
    <location>
        <begin position="296"/>
        <end position="325"/>
    </location>
</feature>
<evidence type="ECO:0000256" key="2">
    <source>
        <dbReference type="ARBA" id="ARBA00022692"/>
    </source>
</evidence>
<gene>
    <name evidence="8" type="ORF">E2R59_11940</name>
</gene>
<feature type="transmembrane region" description="Helical" evidence="6">
    <location>
        <begin position="160"/>
        <end position="183"/>
    </location>
</feature>
<evidence type="ECO:0000313" key="8">
    <source>
        <dbReference type="EMBL" id="TDL41866.1"/>
    </source>
</evidence>
<evidence type="ECO:0000256" key="6">
    <source>
        <dbReference type="SAM" id="Phobius"/>
    </source>
</evidence>
<dbReference type="SUPFAM" id="SSF103473">
    <property type="entry name" value="MFS general substrate transporter"/>
    <property type="match status" value="1"/>
</dbReference>
<evidence type="ECO:0000256" key="1">
    <source>
        <dbReference type="ARBA" id="ARBA00004651"/>
    </source>
</evidence>
<comment type="caution">
    <text evidence="8">The sequence shown here is derived from an EMBL/GenBank/DDBJ whole genome shotgun (WGS) entry which is preliminary data.</text>
</comment>
<feature type="transmembrane region" description="Helical" evidence="6">
    <location>
        <begin position="99"/>
        <end position="119"/>
    </location>
</feature>
<feature type="transmembrane region" description="Helical" evidence="6">
    <location>
        <begin position="396"/>
        <end position="420"/>
    </location>
</feature>
<feature type="region of interest" description="Disordered" evidence="5">
    <location>
        <begin position="1"/>
        <end position="21"/>
    </location>
</feature>
<dbReference type="Gene3D" id="1.20.1250.20">
    <property type="entry name" value="MFS general substrate transporter like domains"/>
    <property type="match status" value="1"/>
</dbReference>